<dbReference type="Pfam" id="PF02096">
    <property type="entry name" value="60KD_IMP"/>
    <property type="match status" value="1"/>
</dbReference>
<name>A0A1B6FAN3_9HEMI</name>
<reference evidence="8" key="1">
    <citation type="submission" date="2015-11" db="EMBL/GenBank/DDBJ databases">
        <title>De novo transcriptome assembly of four potential Pierce s Disease insect vectors from Arizona vineyards.</title>
        <authorList>
            <person name="Tassone E.E."/>
        </authorList>
    </citation>
    <scope>NUCLEOTIDE SEQUENCE</scope>
</reference>
<dbReference type="PANTHER" id="PTHR12428:SF65">
    <property type="entry name" value="CYTOCHROME C OXIDASE ASSEMBLY PROTEIN COX18, MITOCHONDRIAL"/>
    <property type="match status" value="1"/>
</dbReference>
<evidence type="ECO:0000259" key="7">
    <source>
        <dbReference type="Pfam" id="PF02096"/>
    </source>
</evidence>
<evidence type="ECO:0000256" key="6">
    <source>
        <dbReference type="SAM" id="Phobius"/>
    </source>
</evidence>
<comment type="similarity">
    <text evidence="5">Belongs to the OXA1/ALB3/YidC family.</text>
</comment>
<feature type="transmembrane region" description="Helical" evidence="6">
    <location>
        <begin position="311"/>
        <end position="331"/>
    </location>
</feature>
<dbReference type="InterPro" id="IPR001708">
    <property type="entry name" value="YidC/ALB3/OXA1/COX18"/>
</dbReference>
<feature type="domain" description="Membrane insertase YidC/Oxa/ALB C-terminal" evidence="7">
    <location>
        <begin position="128"/>
        <end position="345"/>
    </location>
</feature>
<evidence type="ECO:0000256" key="4">
    <source>
        <dbReference type="ARBA" id="ARBA00023136"/>
    </source>
</evidence>
<evidence type="ECO:0000256" key="3">
    <source>
        <dbReference type="ARBA" id="ARBA00022989"/>
    </source>
</evidence>
<evidence type="ECO:0000256" key="2">
    <source>
        <dbReference type="ARBA" id="ARBA00022692"/>
    </source>
</evidence>
<evidence type="ECO:0000313" key="8">
    <source>
        <dbReference type="EMBL" id="JAS47277.1"/>
    </source>
</evidence>
<evidence type="ECO:0000256" key="5">
    <source>
        <dbReference type="RuleBase" id="RU003945"/>
    </source>
</evidence>
<protein>
    <recommendedName>
        <fullName evidence="7">Membrane insertase YidC/Oxa/ALB C-terminal domain-containing protein</fullName>
    </recommendedName>
</protein>
<dbReference type="GO" id="GO:0005743">
    <property type="term" value="C:mitochondrial inner membrane"/>
    <property type="evidence" value="ECO:0007669"/>
    <property type="project" value="TreeGrafter"/>
</dbReference>
<dbReference type="PANTHER" id="PTHR12428">
    <property type="entry name" value="OXA1"/>
    <property type="match status" value="1"/>
</dbReference>
<keyword evidence="2 5" id="KW-0812">Transmembrane</keyword>
<dbReference type="InterPro" id="IPR028055">
    <property type="entry name" value="YidC/Oxa/ALB_C"/>
</dbReference>
<feature type="transmembrane region" description="Helical" evidence="6">
    <location>
        <begin position="216"/>
        <end position="234"/>
    </location>
</feature>
<organism evidence="8">
    <name type="scientific">Cuerna arida</name>
    <dbReference type="NCBI Taxonomy" id="1464854"/>
    <lineage>
        <taxon>Eukaryota</taxon>
        <taxon>Metazoa</taxon>
        <taxon>Ecdysozoa</taxon>
        <taxon>Arthropoda</taxon>
        <taxon>Hexapoda</taxon>
        <taxon>Insecta</taxon>
        <taxon>Pterygota</taxon>
        <taxon>Neoptera</taxon>
        <taxon>Paraneoptera</taxon>
        <taxon>Hemiptera</taxon>
        <taxon>Auchenorrhyncha</taxon>
        <taxon>Membracoidea</taxon>
        <taxon>Cicadellidae</taxon>
        <taxon>Cicadellinae</taxon>
        <taxon>Proconiini</taxon>
        <taxon>Cuerna</taxon>
    </lineage>
</organism>
<dbReference type="CDD" id="cd20069">
    <property type="entry name" value="5TM_Oxa1-like"/>
    <property type="match status" value="1"/>
</dbReference>
<feature type="transmembrane region" description="Helical" evidence="6">
    <location>
        <begin position="272"/>
        <end position="290"/>
    </location>
</feature>
<accession>A0A1B6FAN3</accession>
<gene>
    <name evidence="8" type="ORF">g.19854</name>
</gene>
<keyword evidence="3 6" id="KW-1133">Transmembrane helix</keyword>
<dbReference type="GO" id="GO:0032979">
    <property type="term" value="P:protein insertion into mitochondrial inner membrane from matrix"/>
    <property type="evidence" value="ECO:0007669"/>
    <property type="project" value="TreeGrafter"/>
</dbReference>
<keyword evidence="4 6" id="KW-0472">Membrane</keyword>
<proteinExistence type="inferred from homology"/>
<dbReference type="GO" id="GO:0032977">
    <property type="term" value="F:membrane insertase activity"/>
    <property type="evidence" value="ECO:0007669"/>
    <property type="project" value="InterPro"/>
</dbReference>
<comment type="subcellular location">
    <subcellularLocation>
        <location evidence="1 5">Membrane</location>
        <topology evidence="1 5">Multi-pass membrane protein</topology>
    </subcellularLocation>
</comment>
<evidence type="ECO:0000256" key="1">
    <source>
        <dbReference type="ARBA" id="ARBA00004141"/>
    </source>
</evidence>
<dbReference type="EMBL" id="GECZ01022492">
    <property type="protein sequence ID" value="JAS47277.1"/>
    <property type="molecule type" value="Transcribed_RNA"/>
</dbReference>
<feature type="transmembrane region" description="Helical" evidence="6">
    <location>
        <begin position="128"/>
        <end position="150"/>
    </location>
</feature>
<dbReference type="AlphaFoldDB" id="A0A1B6FAN3"/>
<dbReference type="GO" id="GO:0033617">
    <property type="term" value="P:mitochondrial respiratory chain complex IV assembly"/>
    <property type="evidence" value="ECO:0007669"/>
    <property type="project" value="TreeGrafter"/>
</dbReference>
<sequence length="379" mass="43781">MPLTSVKLLARASKSLYFQSNIIVTCTRRIDSKFYSSNVIHRQNNYLFRPCSSKLWPFYLEGNVCQAGSKPHLMLSSINQKRDFSFKESMESAIVSHSSFFKWISECTVVEKTQNFIVQFHDTTGLPWWLSIILTTCFIRTVITLPLALYQNFVIARLENIRKEMDGIVNDIKYELNREVRRNKWSEKKAKIHFNKTVRKEWTRLIERDNCHPAKAALLAIVQIPLWVVLSTSFRNLVYMLPHQDAFAELKKLELSVGGIAWFPDLTIPDSFVIPIVLGLTNLAIVEVQTMMRKGDQTRLQRYATNFFRGFSIFMIPVAASVPSCLTLYWATSSLYGLVQNLTVMSPRVRRLFGIPSTSSTHAHPYSHLAQQLRSRFRL</sequence>